<dbReference type="CDD" id="cd09917">
    <property type="entry name" value="F-box_SF"/>
    <property type="match status" value="1"/>
</dbReference>
<dbReference type="Proteomes" id="UP000204584">
    <property type="component" value="Segment"/>
</dbReference>
<organism evidence="1 2">
    <name type="scientific">Pandoravirus salinus</name>
    <dbReference type="NCBI Taxonomy" id="1349410"/>
    <lineage>
        <taxon>Viruses</taxon>
        <taxon>Pandoravirus</taxon>
    </lineage>
</organism>
<sequence length="364" mass="40395">MSLNTLPQEILREVLIAHMDDACRLAAFQVCWRWNETIAAEHARRQLCPISVLCKADTRRRSLFRHCLAANDIARLSWLGADRSLLTVSRCHRDGGVHLDCARDADACLNSAFAVAASTASIDALDWLFDNWPLKAAWSKGFGIDCGMWQRLSYADLAPAYAVAAVGAIKGHANVIHWLWRRMGWDAPPDWALQAVLDNAVRGRQETVIRCMLASHPRDLAGDGDVHVAPDPFDDALVITATDAWTLLFGTGVLRLLLDEGRDRRLVDAFAIAVCRDNAETADALYDFITRPDRNATVARQVRARGGAHGVAHWALSQHAGHDPEGQTKKIVDLLRRFDDKATAMAPPNPRRPCRSGRIYFPLQ</sequence>
<accession>S4W1Q1</accession>
<evidence type="ECO:0000313" key="2">
    <source>
        <dbReference type="Proteomes" id="UP000204584"/>
    </source>
</evidence>
<gene>
    <name evidence="1" type="ORF">psal_cds_1343</name>
</gene>
<reference evidence="1 2" key="1">
    <citation type="journal article" date="2013" name="Science">
        <title>Pandoraviruses: amoeba viruses with genomes up to 2.5 Mb reaching that of parasitic eukaryotes.</title>
        <authorList>
            <person name="Philippe N."/>
            <person name="Legendre M."/>
            <person name="Doutre G."/>
            <person name="Coute Y."/>
            <person name="Poirot O."/>
            <person name="Lescot M."/>
            <person name="Arslan D."/>
            <person name="Seltzer V."/>
            <person name="Bertaux L."/>
            <person name="Bruley C."/>
            <person name="Garin J."/>
            <person name="Claverie J.M."/>
            <person name="Abergel C."/>
        </authorList>
    </citation>
    <scope>NUCLEOTIDE SEQUENCE [LARGE SCALE GENOMIC DNA]</scope>
</reference>
<dbReference type="GeneID" id="16607523"/>
<proteinExistence type="predicted"/>
<protein>
    <submittedName>
        <fullName evidence="1">F-box incomplete domain containing protein</fullName>
    </submittedName>
</protein>
<dbReference type="RefSeq" id="YP_008438815.2">
    <property type="nucleotide sequence ID" value="NC_022098.1"/>
</dbReference>
<evidence type="ECO:0000313" key="1">
    <source>
        <dbReference type="EMBL" id="AGO85736.2"/>
    </source>
</evidence>
<dbReference type="EMBL" id="KC977571">
    <property type="protein sequence ID" value="AGO85736.2"/>
    <property type="molecule type" value="Genomic_DNA"/>
</dbReference>
<dbReference type="KEGG" id="vg:16607523"/>
<name>S4W1Q1_9VIRU</name>
<keyword evidence="2" id="KW-1185">Reference proteome</keyword>